<evidence type="ECO:0000313" key="1">
    <source>
        <dbReference type="EMBL" id="KKK99531.1"/>
    </source>
</evidence>
<sequence length="59" mass="5961">MPSGDYTATLVGTAQAGSAALKTLIDGVTITAKAFISGARMHLLQEEGAVNVITVAVTQ</sequence>
<accession>A0A0F9CSJ3</accession>
<comment type="caution">
    <text evidence="1">The sequence shown here is derived from an EMBL/GenBank/DDBJ whole genome shotgun (WGS) entry which is preliminary data.</text>
</comment>
<protein>
    <submittedName>
        <fullName evidence="1">Uncharacterized protein</fullName>
    </submittedName>
</protein>
<dbReference type="EMBL" id="LAZR01045166">
    <property type="protein sequence ID" value="KKK99531.1"/>
    <property type="molecule type" value="Genomic_DNA"/>
</dbReference>
<organism evidence="1">
    <name type="scientific">marine sediment metagenome</name>
    <dbReference type="NCBI Taxonomy" id="412755"/>
    <lineage>
        <taxon>unclassified sequences</taxon>
        <taxon>metagenomes</taxon>
        <taxon>ecological metagenomes</taxon>
    </lineage>
</organism>
<proteinExistence type="predicted"/>
<reference evidence="1" key="1">
    <citation type="journal article" date="2015" name="Nature">
        <title>Complex archaea that bridge the gap between prokaryotes and eukaryotes.</title>
        <authorList>
            <person name="Spang A."/>
            <person name="Saw J.H."/>
            <person name="Jorgensen S.L."/>
            <person name="Zaremba-Niedzwiedzka K."/>
            <person name="Martijn J."/>
            <person name="Lind A.E."/>
            <person name="van Eijk R."/>
            <person name="Schleper C."/>
            <person name="Guy L."/>
            <person name="Ettema T.J."/>
        </authorList>
    </citation>
    <scope>NUCLEOTIDE SEQUENCE</scope>
</reference>
<gene>
    <name evidence="1" type="ORF">LCGC14_2631790</name>
</gene>
<name>A0A0F9CSJ3_9ZZZZ</name>
<dbReference type="AlphaFoldDB" id="A0A0F9CSJ3"/>